<dbReference type="SMART" id="SM00192">
    <property type="entry name" value="LDLa"/>
    <property type="match status" value="3"/>
</dbReference>
<dbReference type="InterPro" id="IPR051221">
    <property type="entry name" value="LDLR-related"/>
</dbReference>
<reference evidence="11" key="1">
    <citation type="submission" date="2025-08" db="UniProtKB">
        <authorList>
            <consortium name="RefSeq"/>
        </authorList>
    </citation>
    <scope>IDENTIFICATION</scope>
    <source>
        <tissue evidence="11">Testes</tissue>
    </source>
</reference>
<keyword evidence="4" id="KW-1133">Transmembrane helix</keyword>
<organism evidence="10 11">
    <name type="scientific">Saccoglossus kowalevskii</name>
    <name type="common">Acorn worm</name>
    <dbReference type="NCBI Taxonomy" id="10224"/>
    <lineage>
        <taxon>Eukaryota</taxon>
        <taxon>Metazoa</taxon>
        <taxon>Hemichordata</taxon>
        <taxon>Enteropneusta</taxon>
        <taxon>Harrimaniidae</taxon>
        <taxon>Saccoglossus</taxon>
    </lineage>
</organism>
<keyword evidence="5" id="KW-0472">Membrane</keyword>
<evidence type="ECO:0000256" key="3">
    <source>
        <dbReference type="ARBA" id="ARBA00022737"/>
    </source>
</evidence>
<feature type="disulfide bond" evidence="9">
    <location>
        <begin position="2"/>
        <end position="14"/>
    </location>
</feature>
<evidence type="ECO:0000256" key="6">
    <source>
        <dbReference type="ARBA" id="ARBA00023157"/>
    </source>
</evidence>
<feature type="non-terminal residue" evidence="11">
    <location>
        <position position="124"/>
    </location>
</feature>
<sequence length="124" mass="14077">DCSESEFECHDGTCIPLDQKCDRVFDCFDDSDEADCPIVTCGTDEWTCNSLHCIPMAAFCNGVRDCYDDSDEPNNVDCRYPLQQCSDEEFRCYDGQCIKRSKRCYKLSSQTACSKGEHLTNCDD</sequence>
<dbReference type="PROSITE" id="PS50068">
    <property type="entry name" value="LDLRA_2"/>
    <property type="match status" value="3"/>
</dbReference>
<evidence type="ECO:0000313" key="11">
    <source>
        <dbReference type="RefSeq" id="XP_006826132.1"/>
    </source>
</evidence>
<gene>
    <name evidence="11" type="primary">LOC102807829</name>
</gene>
<evidence type="ECO:0000256" key="2">
    <source>
        <dbReference type="ARBA" id="ARBA00022692"/>
    </source>
</evidence>
<evidence type="ECO:0000313" key="10">
    <source>
        <dbReference type="Proteomes" id="UP000694865"/>
    </source>
</evidence>
<feature type="non-terminal residue" evidence="11">
    <location>
        <position position="1"/>
    </location>
</feature>
<comment type="caution">
    <text evidence="9">Lacks conserved residue(s) required for the propagation of feature annotation.</text>
</comment>
<dbReference type="Proteomes" id="UP000694865">
    <property type="component" value="Unplaced"/>
</dbReference>
<dbReference type="RefSeq" id="XP_006826132.1">
    <property type="nucleotide sequence ID" value="XM_006826069.1"/>
</dbReference>
<keyword evidence="3" id="KW-0677">Repeat</keyword>
<feature type="disulfide bond" evidence="9">
    <location>
        <begin position="9"/>
        <end position="27"/>
    </location>
</feature>
<feature type="disulfide bond" evidence="9">
    <location>
        <begin position="48"/>
        <end position="66"/>
    </location>
</feature>
<keyword evidence="10" id="KW-1185">Reference proteome</keyword>
<dbReference type="InterPro" id="IPR002172">
    <property type="entry name" value="LDrepeatLR_classA_rpt"/>
</dbReference>
<dbReference type="PRINTS" id="PR00261">
    <property type="entry name" value="LDLRECEPTOR"/>
</dbReference>
<dbReference type="InterPro" id="IPR036055">
    <property type="entry name" value="LDL_receptor-like_sf"/>
</dbReference>
<dbReference type="InterPro" id="IPR023415">
    <property type="entry name" value="LDLR_class-A_CS"/>
</dbReference>
<dbReference type="CDD" id="cd00112">
    <property type="entry name" value="LDLa"/>
    <property type="match status" value="2"/>
</dbReference>
<dbReference type="PROSITE" id="PS01209">
    <property type="entry name" value="LDLRA_1"/>
    <property type="match status" value="2"/>
</dbReference>
<evidence type="ECO:0000256" key="8">
    <source>
        <dbReference type="ARBA" id="ARBA00023180"/>
    </source>
</evidence>
<evidence type="ECO:0000256" key="5">
    <source>
        <dbReference type="ARBA" id="ARBA00023136"/>
    </source>
</evidence>
<feature type="disulfide bond" evidence="9">
    <location>
        <begin position="85"/>
        <end position="97"/>
    </location>
</feature>
<evidence type="ECO:0000256" key="9">
    <source>
        <dbReference type="PROSITE-ProRule" id="PRU00124"/>
    </source>
</evidence>
<evidence type="ECO:0000256" key="1">
    <source>
        <dbReference type="ARBA" id="ARBA00004167"/>
    </source>
</evidence>
<keyword evidence="7" id="KW-0675">Receptor</keyword>
<feature type="disulfide bond" evidence="9">
    <location>
        <begin position="41"/>
        <end position="53"/>
    </location>
</feature>
<keyword evidence="8" id="KW-0325">Glycoprotein</keyword>
<dbReference type="GeneID" id="102807829"/>
<dbReference type="PANTHER" id="PTHR22722">
    <property type="entry name" value="LOW-DENSITY LIPOPROTEIN RECEPTOR-RELATED PROTEIN 2-RELATED"/>
    <property type="match status" value="1"/>
</dbReference>
<accession>A0ABM0N1J1</accession>
<comment type="subcellular location">
    <subcellularLocation>
        <location evidence="1">Membrane</location>
        <topology evidence="1">Single-pass membrane protein</topology>
    </subcellularLocation>
</comment>
<feature type="disulfide bond" evidence="9">
    <location>
        <begin position="21"/>
        <end position="36"/>
    </location>
</feature>
<dbReference type="SUPFAM" id="SSF57424">
    <property type="entry name" value="LDL receptor-like module"/>
    <property type="match status" value="2"/>
</dbReference>
<evidence type="ECO:0000256" key="4">
    <source>
        <dbReference type="ARBA" id="ARBA00022989"/>
    </source>
</evidence>
<dbReference type="Pfam" id="PF00057">
    <property type="entry name" value="Ldl_recept_a"/>
    <property type="match status" value="2"/>
</dbReference>
<dbReference type="Gene3D" id="4.10.400.10">
    <property type="entry name" value="Low-density Lipoprotein Receptor"/>
    <property type="match status" value="3"/>
</dbReference>
<name>A0ABM0N1J1_SACKO</name>
<evidence type="ECO:0000256" key="7">
    <source>
        <dbReference type="ARBA" id="ARBA00023170"/>
    </source>
</evidence>
<proteinExistence type="predicted"/>
<protein>
    <submittedName>
        <fullName evidence="11">G-protein coupled receptor GRL101-like</fullName>
    </submittedName>
</protein>
<keyword evidence="6 9" id="KW-1015">Disulfide bond</keyword>
<keyword evidence="2" id="KW-0812">Transmembrane</keyword>